<dbReference type="HOGENOM" id="CLU_1737507_0_0_3"/>
<proteinExistence type="predicted"/>
<sequence length="150" mass="17038">MINVPHESLDLNYIFGDYLAEYIKESAKEIPTNPDAIVTILLPVLASVIGTRSRIIVNPNTRYIVPFIIRSMIFAYIVTKCQEGMLNSQLLKIFELLKKKGEITSTDVKRFIWEFKSVPNGDINELLLSLVELSKAQQIPTKKGIKIKVM</sequence>
<dbReference type="Proteomes" id="UP000010480">
    <property type="component" value="Chromosome"/>
</dbReference>
<reference evidence="2" key="1">
    <citation type="journal article" date="2013" name="Proc. Natl. Acad. Sci. U.S.A.">
        <title>Improving the coverage of the cyanobacterial phylum using diversity-driven genome sequencing.</title>
        <authorList>
            <person name="Shih P.M."/>
            <person name="Wu D."/>
            <person name="Latifi A."/>
            <person name="Axen S.D."/>
            <person name="Fewer D.P."/>
            <person name="Talla E."/>
            <person name="Calteau A."/>
            <person name="Cai F."/>
            <person name="Tandeau de Marsac N."/>
            <person name="Rippka R."/>
            <person name="Herdman M."/>
            <person name="Sivonen K."/>
            <person name="Coursin T."/>
            <person name="Laurent T."/>
            <person name="Goodwin L."/>
            <person name="Nolan M."/>
            <person name="Davenport K.W."/>
            <person name="Han C.S."/>
            <person name="Rubin E.M."/>
            <person name="Eisen J.A."/>
            <person name="Woyke T."/>
            <person name="Gugger M."/>
            <person name="Kerfeld C.A."/>
        </authorList>
    </citation>
    <scope>NUCLEOTIDE SEQUENCE [LARGE SCALE GENOMIC DNA]</scope>
    <source>
        <strain evidence="2">PCC 10605</strain>
    </source>
</reference>
<evidence type="ECO:0000313" key="1">
    <source>
        <dbReference type="EMBL" id="AFZ53903.1"/>
    </source>
</evidence>
<protein>
    <submittedName>
        <fullName evidence="1">Uncharacterized protein</fullName>
    </submittedName>
</protein>
<evidence type="ECO:0000313" key="2">
    <source>
        <dbReference type="Proteomes" id="UP000010480"/>
    </source>
</evidence>
<name>K9Z671_CYAAP</name>
<dbReference type="KEGG" id="can:Cyan10605_1801"/>
<keyword evidence="2" id="KW-1185">Reference proteome</keyword>
<dbReference type="EMBL" id="CP003947">
    <property type="protein sequence ID" value="AFZ53903.1"/>
    <property type="molecule type" value="Genomic_DNA"/>
</dbReference>
<accession>K9Z671</accession>
<gene>
    <name evidence="1" type="ordered locus">Cyan10605_1801</name>
</gene>
<dbReference type="AlphaFoldDB" id="K9Z671"/>
<organism evidence="1 2">
    <name type="scientific">Cyanobacterium aponinum (strain PCC 10605)</name>
    <dbReference type="NCBI Taxonomy" id="755178"/>
    <lineage>
        <taxon>Bacteria</taxon>
        <taxon>Bacillati</taxon>
        <taxon>Cyanobacteriota</taxon>
        <taxon>Cyanophyceae</taxon>
        <taxon>Oscillatoriophycideae</taxon>
        <taxon>Chroococcales</taxon>
        <taxon>Geminocystaceae</taxon>
        <taxon>Cyanobacterium</taxon>
    </lineage>
</organism>